<proteinExistence type="predicted"/>
<dbReference type="OrthoDB" id="2551035at2"/>
<dbReference type="Proteomes" id="UP000273145">
    <property type="component" value="Chromosome"/>
</dbReference>
<keyword evidence="1" id="KW-1133">Transmembrane helix</keyword>
<accession>A0A3Q8S599</accession>
<feature type="domain" description="MacB-like periplasmic core" evidence="2">
    <location>
        <begin position="110"/>
        <end position="230"/>
    </location>
</feature>
<keyword evidence="4" id="KW-1185">Reference proteome</keyword>
<feature type="transmembrane region" description="Helical" evidence="1">
    <location>
        <begin position="28"/>
        <end position="46"/>
    </location>
</feature>
<gene>
    <name evidence="3" type="ORF">EIM92_15075</name>
</gene>
<keyword evidence="1" id="KW-0812">Transmembrane</keyword>
<evidence type="ECO:0000313" key="3">
    <source>
        <dbReference type="EMBL" id="AZK47321.1"/>
    </source>
</evidence>
<dbReference type="AlphaFoldDB" id="A0A3Q8S599"/>
<dbReference type="EMBL" id="CP034248">
    <property type="protein sequence ID" value="AZK47321.1"/>
    <property type="molecule type" value="Genomic_DNA"/>
</dbReference>
<evidence type="ECO:0000259" key="2">
    <source>
        <dbReference type="Pfam" id="PF12704"/>
    </source>
</evidence>
<feature type="transmembrane region" description="Helical" evidence="1">
    <location>
        <begin position="259"/>
        <end position="281"/>
    </location>
</feature>
<name>A0A3Q8S599_9BACL</name>
<dbReference type="InterPro" id="IPR025857">
    <property type="entry name" value="MacB_PCD"/>
</dbReference>
<reference evidence="3 4" key="1">
    <citation type="submission" date="2018-11" db="EMBL/GenBank/DDBJ databases">
        <title>Genome sequencing of Paenibacillus lentus DSM25539(T).</title>
        <authorList>
            <person name="Kook J.-K."/>
            <person name="Park S.-N."/>
            <person name="Lim Y.K."/>
        </authorList>
    </citation>
    <scope>NUCLEOTIDE SEQUENCE [LARGE SCALE GENOMIC DNA]</scope>
    <source>
        <strain evidence="3 4">DSM 25539</strain>
    </source>
</reference>
<organism evidence="3 4">
    <name type="scientific">Paenibacillus lentus</name>
    <dbReference type="NCBI Taxonomy" id="1338368"/>
    <lineage>
        <taxon>Bacteria</taxon>
        <taxon>Bacillati</taxon>
        <taxon>Bacillota</taxon>
        <taxon>Bacilli</taxon>
        <taxon>Bacillales</taxon>
        <taxon>Paenibacillaceae</taxon>
        <taxon>Paenibacillus</taxon>
    </lineage>
</organism>
<dbReference type="Pfam" id="PF12704">
    <property type="entry name" value="MacB_PCD"/>
    <property type="match status" value="1"/>
</dbReference>
<evidence type="ECO:0000313" key="4">
    <source>
        <dbReference type="Proteomes" id="UP000273145"/>
    </source>
</evidence>
<feature type="transmembrane region" description="Helical" evidence="1">
    <location>
        <begin position="302"/>
        <end position="327"/>
    </location>
</feature>
<dbReference type="KEGG" id="plen:EIM92_15075"/>
<keyword evidence="1" id="KW-0472">Membrane</keyword>
<sequence>MEHSEVCMRRIRTFLEILYRQTISDRKINIVILCILTLAFSFLFVISQEVIQKFTEYGELDEGARTYEISFSGINSVKSFDVILKEFSSRNIEKIKHINLTVRNNGIFHLDLIFSSNYKDIYPQSMENRIIQGRNFSENEIDAGEDVIILSQSDYSEFYSNVSLGDRIDFSGYDFELIGISRDDNKTSSVIPYNTILKISQYNNNPFRMNEAFLTLEERLSKKEIRKMIKAARNNDLNDANIQIKTSSSWMMVSIMENISGSVMASLVVIFFCVLNIFKMIKILHLRNKNTMMIYRNLGYENLYIILTFVVEIFILFMISISVSHYISIHLGSIIKSMSFI</sequence>
<protein>
    <recommendedName>
        <fullName evidence="2">MacB-like periplasmic core domain-containing protein</fullName>
    </recommendedName>
</protein>
<evidence type="ECO:0000256" key="1">
    <source>
        <dbReference type="SAM" id="Phobius"/>
    </source>
</evidence>